<organism evidence="1 2">
    <name type="scientific">Batillaria attramentaria</name>
    <dbReference type="NCBI Taxonomy" id="370345"/>
    <lineage>
        <taxon>Eukaryota</taxon>
        <taxon>Metazoa</taxon>
        <taxon>Spiralia</taxon>
        <taxon>Lophotrochozoa</taxon>
        <taxon>Mollusca</taxon>
        <taxon>Gastropoda</taxon>
        <taxon>Caenogastropoda</taxon>
        <taxon>Sorbeoconcha</taxon>
        <taxon>Cerithioidea</taxon>
        <taxon>Batillariidae</taxon>
        <taxon>Batillaria</taxon>
    </lineage>
</organism>
<sequence length="59" mass="6767">DTYRERKNHGVELATRRLAGLIQPGPRPPTLPVLSHRSRFLRKSYIALEDQQRTGDNAL</sequence>
<evidence type="ECO:0000313" key="1">
    <source>
        <dbReference type="EMBL" id="KAK7502377.1"/>
    </source>
</evidence>
<gene>
    <name evidence="1" type="ORF">BaRGS_00006330</name>
</gene>
<reference evidence="1 2" key="1">
    <citation type="journal article" date="2023" name="Sci. Data">
        <title>Genome assembly of the Korean intertidal mud-creeper Batillaria attramentaria.</title>
        <authorList>
            <person name="Patra A.K."/>
            <person name="Ho P.T."/>
            <person name="Jun S."/>
            <person name="Lee S.J."/>
            <person name="Kim Y."/>
            <person name="Won Y.J."/>
        </authorList>
    </citation>
    <scope>NUCLEOTIDE SEQUENCE [LARGE SCALE GENOMIC DNA]</scope>
    <source>
        <strain evidence="1">Wonlab-2016</strain>
    </source>
</reference>
<dbReference type="EMBL" id="JACVVK020000026">
    <property type="protein sequence ID" value="KAK7502377.1"/>
    <property type="molecule type" value="Genomic_DNA"/>
</dbReference>
<dbReference type="AlphaFoldDB" id="A0ABD0LTW3"/>
<comment type="caution">
    <text evidence="1">The sequence shown here is derived from an EMBL/GenBank/DDBJ whole genome shotgun (WGS) entry which is preliminary data.</text>
</comment>
<evidence type="ECO:0000313" key="2">
    <source>
        <dbReference type="Proteomes" id="UP001519460"/>
    </source>
</evidence>
<dbReference type="Proteomes" id="UP001519460">
    <property type="component" value="Unassembled WGS sequence"/>
</dbReference>
<accession>A0ABD0LTW3</accession>
<protein>
    <submittedName>
        <fullName evidence="1">Uncharacterized protein</fullName>
    </submittedName>
</protein>
<name>A0ABD0LTW3_9CAEN</name>
<keyword evidence="2" id="KW-1185">Reference proteome</keyword>
<proteinExistence type="predicted"/>
<feature type="non-terminal residue" evidence="1">
    <location>
        <position position="1"/>
    </location>
</feature>